<evidence type="ECO:0000256" key="2">
    <source>
        <dbReference type="ARBA" id="ARBA00010212"/>
    </source>
</evidence>
<feature type="transmembrane region" description="Helical" evidence="9">
    <location>
        <begin position="121"/>
        <end position="138"/>
    </location>
</feature>
<keyword evidence="3" id="KW-0813">Transport</keyword>
<organism evidence="12 13">
    <name type="scientific">Gynuella sunshinyii YC6258</name>
    <dbReference type="NCBI Taxonomy" id="1445510"/>
    <lineage>
        <taxon>Bacteria</taxon>
        <taxon>Pseudomonadati</taxon>
        <taxon>Pseudomonadota</taxon>
        <taxon>Gammaproteobacteria</taxon>
        <taxon>Oceanospirillales</taxon>
        <taxon>Saccharospirillaceae</taxon>
        <taxon>Gynuella</taxon>
    </lineage>
</organism>
<dbReference type="PATRIC" id="fig|1445510.3.peg.3111"/>
<dbReference type="PANTHER" id="PTHR43840">
    <property type="entry name" value="MITOCHONDRIAL METAL TRANSPORTER 1-RELATED"/>
    <property type="match status" value="1"/>
</dbReference>
<dbReference type="NCBIfam" id="TIGR01297">
    <property type="entry name" value="CDF"/>
    <property type="match status" value="1"/>
</dbReference>
<evidence type="ECO:0000256" key="1">
    <source>
        <dbReference type="ARBA" id="ARBA00004141"/>
    </source>
</evidence>
<evidence type="ECO:0000259" key="10">
    <source>
        <dbReference type="Pfam" id="PF01545"/>
    </source>
</evidence>
<accession>A0A0C5VP66</accession>
<dbReference type="Proteomes" id="UP000032266">
    <property type="component" value="Chromosome"/>
</dbReference>
<evidence type="ECO:0000256" key="9">
    <source>
        <dbReference type="SAM" id="Phobius"/>
    </source>
</evidence>
<dbReference type="PANTHER" id="PTHR43840:SF15">
    <property type="entry name" value="MITOCHONDRIAL METAL TRANSPORTER 1-RELATED"/>
    <property type="match status" value="1"/>
</dbReference>
<dbReference type="STRING" id="1445510.YC6258_03147"/>
<dbReference type="GO" id="GO:0008324">
    <property type="term" value="F:monoatomic cation transmembrane transporter activity"/>
    <property type="evidence" value="ECO:0007669"/>
    <property type="project" value="InterPro"/>
</dbReference>
<dbReference type="InterPro" id="IPR050291">
    <property type="entry name" value="CDF_Transporter"/>
</dbReference>
<dbReference type="InterPro" id="IPR027470">
    <property type="entry name" value="Cation_efflux_CTD"/>
</dbReference>
<dbReference type="KEGG" id="gsn:YC6258_03147"/>
<keyword evidence="4" id="KW-0408">Iron</keyword>
<dbReference type="SUPFAM" id="SSF161111">
    <property type="entry name" value="Cation efflux protein transmembrane domain-like"/>
    <property type="match status" value="1"/>
</dbReference>
<dbReference type="EMBL" id="CP007142">
    <property type="protein sequence ID" value="AJQ95183.1"/>
    <property type="molecule type" value="Genomic_DNA"/>
</dbReference>
<keyword evidence="5 9" id="KW-0812">Transmembrane</keyword>
<keyword evidence="7 9" id="KW-1133">Transmembrane helix</keyword>
<keyword evidence="4" id="KW-0410">Iron transport</keyword>
<evidence type="ECO:0000256" key="3">
    <source>
        <dbReference type="ARBA" id="ARBA00022448"/>
    </source>
</evidence>
<dbReference type="GO" id="GO:0006826">
    <property type="term" value="P:iron ion transport"/>
    <property type="evidence" value="ECO:0007669"/>
    <property type="project" value="UniProtKB-KW"/>
</dbReference>
<proteinExistence type="inferred from homology"/>
<keyword evidence="6" id="KW-0406">Ion transport</keyword>
<comment type="subcellular location">
    <subcellularLocation>
        <location evidence="1">Membrane</location>
        <topology evidence="1">Multi-pass membrane protein</topology>
    </subcellularLocation>
</comment>
<dbReference type="Pfam" id="PF01545">
    <property type="entry name" value="Cation_efflux"/>
    <property type="match status" value="1"/>
</dbReference>
<gene>
    <name evidence="12" type="ORF">YC6258_03147</name>
</gene>
<evidence type="ECO:0000256" key="4">
    <source>
        <dbReference type="ARBA" id="ARBA00022496"/>
    </source>
</evidence>
<evidence type="ECO:0000256" key="5">
    <source>
        <dbReference type="ARBA" id="ARBA00022692"/>
    </source>
</evidence>
<dbReference type="Pfam" id="PF16916">
    <property type="entry name" value="ZT_dimer"/>
    <property type="match status" value="1"/>
</dbReference>
<comment type="similarity">
    <text evidence="2">Belongs to the cation diffusion facilitator (CDF) transporter (TC 2.A.4) family. FieF subfamily.</text>
</comment>
<dbReference type="GO" id="GO:0016020">
    <property type="term" value="C:membrane"/>
    <property type="evidence" value="ECO:0007669"/>
    <property type="project" value="UniProtKB-SubCell"/>
</dbReference>
<reference evidence="12 13" key="1">
    <citation type="submission" date="2014-01" db="EMBL/GenBank/DDBJ databases">
        <title>Full genme sequencing of cellulolytic bacterium Gynuella sunshinyii YC6258T gen. nov., sp. nov.</title>
        <authorList>
            <person name="Khan H."/>
            <person name="Chung E.J."/>
            <person name="Chung Y.R."/>
        </authorList>
    </citation>
    <scope>NUCLEOTIDE SEQUENCE [LARGE SCALE GENOMIC DNA]</scope>
    <source>
        <strain evidence="12 13">YC6258</strain>
    </source>
</reference>
<keyword evidence="6" id="KW-0864">Zinc transport</keyword>
<keyword evidence="6" id="KW-0862">Zinc</keyword>
<dbReference type="InterPro" id="IPR036837">
    <property type="entry name" value="Cation_efflux_CTD_sf"/>
</dbReference>
<dbReference type="InterPro" id="IPR002524">
    <property type="entry name" value="Cation_efflux"/>
</dbReference>
<evidence type="ECO:0000313" key="12">
    <source>
        <dbReference type="EMBL" id="AJQ95183.1"/>
    </source>
</evidence>
<dbReference type="AlphaFoldDB" id="A0A0C5VP66"/>
<dbReference type="GO" id="GO:0006829">
    <property type="term" value="P:zinc ion transport"/>
    <property type="evidence" value="ECO:0007669"/>
    <property type="project" value="UniProtKB-KW"/>
</dbReference>
<dbReference type="Gene3D" id="1.20.1510.10">
    <property type="entry name" value="Cation efflux protein transmembrane domain"/>
    <property type="match status" value="1"/>
</dbReference>
<feature type="domain" description="Cation efflux protein cytoplasmic" evidence="11">
    <location>
        <begin position="175"/>
        <end position="249"/>
    </location>
</feature>
<sequence length="334" mass="37604">MIADALHSFSDLISDILILVINRFSHNDPDENHPYGHARFETLGTVLLGSILLIVGISMGYEYGSDLINTTSDVQPSWFSLAIVFISLLCKEWQYRFTLVAAKKIRSPLLEANAWHHRSDAFSSLVVFIGVLSTLAGYPIVETIAALFVAVLISKMGFSLAWDAIQQLVDHGISAELKNEISKTLSSIPGVRNTHMLRGRLMSNHIFIDAHIQVASDISVSEGHQIGDWAMRKLRASQQDVQDITLHVDYEADNVSESPTLAPLRPEIESALKNYPALSHYDDLIIHFYQQKVHTVLIFNEFDECIYEEAERAIEEISWLDSIRILKQIRTYGP</sequence>
<feature type="transmembrane region" description="Helical" evidence="9">
    <location>
        <begin position="42"/>
        <end position="61"/>
    </location>
</feature>
<dbReference type="InterPro" id="IPR058533">
    <property type="entry name" value="Cation_efflux_TM"/>
</dbReference>
<evidence type="ECO:0000256" key="8">
    <source>
        <dbReference type="ARBA" id="ARBA00023136"/>
    </source>
</evidence>
<keyword evidence="8 9" id="KW-0472">Membrane</keyword>
<evidence type="ECO:0000256" key="6">
    <source>
        <dbReference type="ARBA" id="ARBA00022906"/>
    </source>
</evidence>
<dbReference type="FunFam" id="1.20.1510.10:FF:000006">
    <property type="entry name" value="Divalent cation efflux transporter"/>
    <property type="match status" value="1"/>
</dbReference>
<dbReference type="HOGENOM" id="CLU_013430_3_6_6"/>
<evidence type="ECO:0000259" key="11">
    <source>
        <dbReference type="Pfam" id="PF16916"/>
    </source>
</evidence>
<name>A0A0C5VP66_9GAMM</name>
<keyword evidence="13" id="KW-1185">Reference proteome</keyword>
<dbReference type="SUPFAM" id="SSF160240">
    <property type="entry name" value="Cation efflux protein cytoplasmic domain-like"/>
    <property type="match status" value="1"/>
</dbReference>
<dbReference type="Gene3D" id="3.30.70.1350">
    <property type="entry name" value="Cation efflux protein, cytoplasmic domain"/>
    <property type="match status" value="1"/>
</dbReference>
<evidence type="ECO:0000313" key="13">
    <source>
        <dbReference type="Proteomes" id="UP000032266"/>
    </source>
</evidence>
<protein>
    <submittedName>
        <fullName evidence="12">Putative Co/Zn/Cd cation transporter</fullName>
    </submittedName>
</protein>
<evidence type="ECO:0000256" key="7">
    <source>
        <dbReference type="ARBA" id="ARBA00022989"/>
    </source>
</evidence>
<dbReference type="InterPro" id="IPR027469">
    <property type="entry name" value="Cation_efflux_TMD_sf"/>
</dbReference>
<feature type="domain" description="Cation efflux protein transmembrane" evidence="10">
    <location>
        <begin position="1"/>
        <end position="169"/>
    </location>
</feature>